<dbReference type="InterPro" id="IPR018957">
    <property type="entry name" value="Znf_C3HC4_RING-type"/>
</dbReference>
<dbReference type="Gene3D" id="3.30.40.10">
    <property type="entry name" value="Zinc/RING finger domain, C3HC4 (zinc finger)"/>
    <property type="match status" value="1"/>
</dbReference>
<proteinExistence type="predicted"/>
<comment type="caution">
    <text evidence="7">The sequence shown here is derived from an EMBL/GenBank/DDBJ whole genome shotgun (WGS) entry which is preliminary data.</text>
</comment>
<keyword evidence="2 4" id="KW-0863">Zinc-finger</keyword>
<dbReference type="Pfam" id="PF00097">
    <property type="entry name" value="zf-C3HC4"/>
    <property type="match status" value="1"/>
</dbReference>
<organism evidence="7 8">
    <name type="scientific">Stephanodiscus triporus</name>
    <dbReference type="NCBI Taxonomy" id="2934178"/>
    <lineage>
        <taxon>Eukaryota</taxon>
        <taxon>Sar</taxon>
        <taxon>Stramenopiles</taxon>
        <taxon>Ochrophyta</taxon>
        <taxon>Bacillariophyta</taxon>
        <taxon>Coscinodiscophyceae</taxon>
        <taxon>Thalassiosirophycidae</taxon>
        <taxon>Stephanodiscales</taxon>
        <taxon>Stephanodiscaceae</taxon>
        <taxon>Stephanodiscus</taxon>
    </lineage>
</organism>
<feature type="region of interest" description="Disordered" evidence="5">
    <location>
        <begin position="186"/>
        <end position="227"/>
    </location>
</feature>
<sequence>MTATLRLTPLSREECGAILKKKGKILTSGDGFCPPAPGEEHARNTITLKLCSHTDDVIDVDNDDIMPEVVKHALKYEDGSTAATTILGRQKGTGIKCVTISRALCDVSLAEKSSSPVASMRMRKPPNAARPDGELAKTSHHVHLDGELVRAPLGEEIPLTNGSIIALYGATGFAYQVIFQNDDGDAADAEGARQPDFGRSSPKRKKPHPEEETLVEKKRQPTERERIRQRAHKVMEEEFTCAMCMDILVKSTFAFPCSHAFCEKCSKSIVNAAAAAAAPIPSSSAAADTVSSSSTKGKCPTCRGDVLEWMPARSYDTQVWSFALQGCFEKTDAEDFLERRQLVGEDPPTEEERGSILNIGEGEEGNTTDKKMTEHTAKCKYVASLSNKKPETTNFIRTLPRLNSTEMISNANNGIQVVNLAAYNYRVKSADNDVICID</sequence>
<dbReference type="InterPro" id="IPR049627">
    <property type="entry name" value="SLX8"/>
</dbReference>
<dbReference type="SMART" id="SM00184">
    <property type="entry name" value="RING"/>
    <property type="match status" value="1"/>
</dbReference>
<gene>
    <name evidence="7" type="ORF">ACHAW5_008286</name>
</gene>
<dbReference type="InterPro" id="IPR001841">
    <property type="entry name" value="Znf_RING"/>
</dbReference>
<evidence type="ECO:0000256" key="3">
    <source>
        <dbReference type="ARBA" id="ARBA00022833"/>
    </source>
</evidence>
<evidence type="ECO:0000256" key="4">
    <source>
        <dbReference type="PROSITE-ProRule" id="PRU00175"/>
    </source>
</evidence>
<reference evidence="7 8" key="1">
    <citation type="submission" date="2024-10" db="EMBL/GenBank/DDBJ databases">
        <title>Updated reference genomes for cyclostephanoid diatoms.</title>
        <authorList>
            <person name="Roberts W.R."/>
            <person name="Alverson A.J."/>
        </authorList>
    </citation>
    <scope>NUCLEOTIDE SEQUENCE [LARGE SCALE GENOMIC DNA]</scope>
    <source>
        <strain evidence="7 8">AJA276-08</strain>
    </source>
</reference>
<evidence type="ECO:0000256" key="2">
    <source>
        <dbReference type="ARBA" id="ARBA00022771"/>
    </source>
</evidence>
<keyword evidence="3" id="KW-0862">Zinc</keyword>
<dbReference type="EMBL" id="JALLAZ020000896">
    <property type="protein sequence ID" value="KAL3785272.1"/>
    <property type="molecule type" value="Genomic_DNA"/>
</dbReference>
<dbReference type="PANTHER" id="PTHR47094:SF1">
    <property type="entry name" value="RING-TYPE E3 UBIQUITIN TRANSFERASE"/>
    <property type="match status" value="1"/>
</dbReference>
<feature type="compositionally biased region" description="Basic and acidic residues" evidence="5">
    <location>
        <begin position="208"/>
        <end position="227"/>
    </location>
</feature>
<keyword evidence="8" id="KW-1185">Reference proteome</keyword>
<dbReference type="InterPro" id="IPR013083">
    <property type="entry name" value="Znf_RING/FYVE/PHD"/>
</dbReference>
<protein>
    <recommendedName>
        <fullName evidence="6">RING-type domain-containing protein</fullName>
    </recommendedName>
</protein>
<feature type="domain" description="RING-type" evidence="6">
    <location>
        <begin position="241"/>
        <end position="303"/>
    </location>
</feature>
<evidence type="ECO:0000256" key="1">
    <source>
        <dbReference type="ARBA" id="ARBA00022723"/>
    </source>
</evidence>
<evidence type="ECO:0000259" key="6">
    <source>
        <dbReference type="PROSITE" id="PS50089"/>
    </source>
</evidence>
<evidence type="ECO:0000256" key="5">
    <source>
        <dbReference type="SAM" id="MobiDB-lite"/>
    </source>
</evidence>
<accession>A0ABD3PBY9</accession>
<keyword evidence="1" id="KW-0479">Metal-binding</keyword>
<evidence type="ECO:0000313" key="7">
    <source>
        <dbReference type="EMBL" id="KAL3785272.1"/>
    </source>
</evidence>
<dbReference type="SUPFAM" id="SSF57850">
    <property type="entry name" value="RING/U-box"/>
    <property type="match status" value="1"/>
</dbReference>
<dbReference type="PANTHER" id="PTHR47094">
    <property type="entry name" value="ELFLESS, ISOFORM B"/>
    <property type="match status" value="1"/>
</dbReference>
<evidence type="ECO:0000313" key="8">
    <source>
        <dbReference type="Proteomes" id="UP001530315"/>
    </source>
</evidence>
<dbReference type="Proteomes" id="UP001530315">
    <property type="component" value="Unassembled WGS sequence"/>
</dbReference>
<dbReference type="AlphaFoldDB" id="A0ABD3PBY9"/>
<name>A0ABD3PBY9_9STRA</name>
<dbReference type="GO" id="GO:0008270">
    <property type="term" value="F:zinc ion binding"/>
    <property type="evidence" value="ECO:0007669"/>
    <property type="project" value="UniProtKB-KW"/>
</dbReference>
<dbReference type="PROSITE" id="PS50089">
    <property type="entry name" value="ZF_RING_2"/>
    <property type="match status" value="1"/>
</dbReference>